<evidence type="ECO:0000313" key="2">
    <source>
        <dbReference type="Proteomes" id="UP000663722"/>
    </source>
</evidence>
<accession>A0A975BSL4</accession>
<evidence type="ECO:0000313" key="1">
    <source>
        <dbReference type="EMBL" id="QTA90459.1"/>
    </source>
</evidence>
<dbReference type="KEGG" id="dmm:dnm_065200"/>
<gene>
    <name evidence="1" type="ORF">dnm_065200</name>
</gene>
<dbReference type="AlphaFoldDB" id="A0A975BSL4"/>
<organism evidence="1 2">
    <name type="scientific">Desulfonema magnum</name>
    <dbReference type="NCBI Taxonomy" id="45655"/>
    <lineage>
        <taxon>Bacteria</taxon>
        <taxon>Pseudomonadati</taxon>
        <taxon>Thermodesulfobacteriota</taxon>
        <taxon>Desulfobacteria</taxon>
        <taxon>Desulfobacterales</taxon>
        <taxon>Desulfococcaceae</taxon>
        <taxon>Desulfonema</taxon>
    </lineage>
</organism>
<sequence>MERISITVFHSVRSGLQIFPNTGSLAGAPSGLSGYSYS</sequence>
<keyword evidence="2" id="KW-1185">Reference proteome</keyword>
<protein>
    <submittedName>
        <fullName evidence="1">Uncharacterized protein</fullName>
    </submittedName>
</protein>
<reference evidence="1" key="1">
    <citation type="journal article" date="2021" name="Microb. Physiol.">
        <title>Proteogenomic Insights into the Physiology of Marine, Sulfate-Reducing, Filamentous Desulfonema limicola and Desulfonema magnum.</title>
        <authorList>
            <person name="Schnaars V."/>
            <person name="Wohlbrand L."/>
            <person name="Scheve S."/>
            <person name="Hinrichs C."/>
            <person name="Reinhardt R."/>
            <person name="Rabus R."/>
        </authorList>
    </citation>
    <scope>NUCLEOTIDE SEQUENCE</scope>
    <source>
        <strain evidence="1">4be13</strain>
    </source>
</reference>
<dbReference type="Proteomes" id="UP000663722">
    <property type="component" value="Chromosome"/>
</dbReference>
<dbReference type="EMBL" id="CP061800">
    <property type="protein sequence ID" value="QTA90459.1"/>
    <property type="molecule type" value="Genomic_DNA"/>
</dbReference>
<name>A0A975BSL4_9BACT</name>
<proteinExistence type="predicted"/>